<dbReference type="Proteomes" id="UP001314681">
    <property type="component" value="Unassembled WGS sequence"/>
</dbReference>
<feature type="transmembrane region" description="Helical" evidence="1">
    <location>
        <begin position="193"/>
        <end position="214"/>
    </location>
</feature>
<feature type="transmembrane region" description="Helical" evidence="1">
    <location>
        <begin position="221"/>
        <end position="239"/>
    </location>
</feature>
<feature type="transmembrane region" description="Helical" evidence="1">
    <location>
        <begin position="67"/>
        <end position="85"/>
    </location>
</feature>
<gene>
    <name evidence="2" type="ORF">KTH90_01165</name>
</gene>
<sequence length="343" mass="38851">MNSWFGIILVGILSCSVYLILGRLISITLGLSRFVSIQFIIGYAASILIFSLINIPFEFLNVKLSMLANVYAVVLLLIMLILTIINKKHLMDVKVIKRFIKENWIWVVCFSIIIIIQLLYVLFNGIYGSLWDSSTYTGRVTTALFTDVLNRVNPYTGEPTPFDWLDAFFGLEMHSAVICKLTNMHALVYVNKVLAAVEVLLYNFCAYAIALELFKKDRKKTVVAIAFLFLINLGMYTKYTPATFLFFRAGEPKSMLSNVGLMVVLLTLTKLYKHEQDKKNWVLLSVSSIFALCLSQTGVFLVPVLLTVGVVPLIVKDFRLIKSYIFCILPSIFFISIVILKRG</sequence>
<feature type="transmembrane region" description="Helical" evidence="1">
    <location>
        <begin position="321"/>
        <end position="340"/>
    </location>
</feature>
<proteinExistence type="predicted"/>
<keyword evidence="1" id="KW-0812">Transmembrane</keyword>
<dbReference type="Pfam" id="PF19554">
    <property type="entry name" value="DUF6077"/>
    <property type="match status" value="1"/>
</dbReference>
<feature type="transmembrane region" description="Helical" evidence="1">
    <location>
        <begin position="255"/>
        <end position="272"/>
    </location>
</feature>
<reference evidence="2 3" key="1">
    <citation type="submission" date="2021-06" db="EMBL/GenBank/DDBJ databases">
        <title>Description of novel taxa of the family Lachnospiraceae.</title>
        <authorList>
            <person name="Chaplin A.V."/>
            <person name="Sokolova S.R."/>
            <person name="Pikina A.P."/>
            <person name="Korzhanova M."/>
            <person name="Belova V."/>
            <person name="Korostin D."/>
            <person name="Efimov B.A."/>
        </authorList>
    </citation>
    <scope>NUCLEOTIDE SEQUENCE [LARGE SCALE GENOMIC DNA]</scope>
    <source>
        <strain evidence="2 3">ASD4241</strain>
    </source>
</reference>
<protein>
    <submittedName>
        <fullName evidence="2">Uncharacterized protein</fullName>
    </submittedName>
</protein>
<feature type="transmembrane region" description="Helical" evidence="1">
    <location>
        <begin position="37"/>
        <end position="55"/>
    </location>
</feature>
<keyword evidence="1" id="KW-0472">Membrane</keyword>
<dbReference type="InterPro" id="IPR045723">
    <property type="entry name" value="DUF6077"/>
</dbReference>
<evidence type="ECO:0000256" key="1">
    <source>
        <dbReference type="SAM" id="Phobius"/>
    </source>
</evidence>
<dbReference type="EMBL" id="JAHQCX010000001">
    <property type="protein sequence ID" value="MBU9724615.1"/>
    <property type="molecule type" value="Genomic_DNA"/>
</dbReference>
<evidence type="ECO:0000313" key="2">
    <source>
        <dbReference type="EMBL" id="MBU9724615.1"/>
    </source>
</evidence>
<comment type="caution">
    <text evidence="2">The sequence shown here is derived from an EMBL/GenBank/DDBJ whole genome shotgun (WGS) entry which is preliminary data.</text>
</comment>
<name>A0ABS6K1S0_9FIRM</name>
<feature type="transmembrane region" description="Helical" evidence="1">
    <location>
        <begin position="6"/>
        <end position="25"/>
    </location>
</feature>
<keyword evidence="3" id="KW-1185">Reference proteome</keyword>
<evidence type="ECO:0000313" key="3">
    <source>
        <dbReference type="Proteomes" id="UP001314681"/>
    </source>
</evidence>
<organism evidence="2 3">
    <name type="scientific">Diplocloster modestus</name>
    <dbReference type="NCBI Taxonomy" id="2850322"/>
    <lineage>
        <taxon>Bacteria</taxon>
        <taxon>Bacillati</taxon>
        <taxon>Bacillota</taxon>
        <taxon>Clostridia</taxon>
        <taxon>Lachnospirales</taxon>
        <taxon>Lachnospiraceae</taxon>
        <taxon>Diplocloster</taxon>
    </lineage>
</organism>
<accession>A0ABS6K1S0</accession>
<feature type="transmembrane region" description="Helical" evidence="1">
    <location>
        <begin position="105"/>
        <end position="127"/>
    </location>
</feature>
<feature type="transmembrane region" description="Helical" evidence="1">
    <location>
        <begin position="284"/>
        <end position="315"/>
    </location>
</feature>
<dbReference type="RefSeq" id="WP_158351680.1">
    <property type="nucleotide sequence ID" value="NZ_JAHQCX010000001.1"/>
</dbReference>
<keyword evidence="1" id="KW-1133">Transmembrane helix</keyword>